<protein>
    <submittedName>
        <fullName evidence="2">Uncharacterized protein</fullName>
    </submittedName>
</protein>
<geneLocation type="plasmid" evidence="2">
    <name>pPL1</name>
</geneLocation>
<reference evidence="2" key="1">
    <citation type="journal article" date="1997" name="Plasmid">
        <title>Identification of plasmids in the genus Marinococcus and complete nucleotide sequence of plasmid pPL1 from Marinococcus halophilus.</title>
        <authorList>
            <person name="Louis P."/>
            <person name="Galinski E.A."/>
        </authorList>
    </citation>
    <scope>NUCLEOTIDE SEQUENCE</scope>
    <source>
        <strain evidence="2">DSM 20408T</strain>
        <plasmid evidence="2">pPL1</plasmid>
    </source>
</reference>
<name>P71523_MARHA</name>
<feature type="transmembrane region" description="Helical" evidence="1">
    <location>
        <begin position="7"/>
        <end position="30"/>
    </location>
</feature>
<evidence type="ECO:0000313" key="2">
    <source>
        <dbReference type="EMBL" id="AAC45762.1"/>
    </source>
</evidence>
<dbReference type="AlphaFoldDB" id="P71523"/>
<keyword evidence="1" id="KW-0812">Transmembrane</keyword>
<dbReference type="OrthoDB" id="2964108at2"/>
<proteinExistence type="predicted"/>
<dbReference type="EMBL" id="U75508">
    <property type="protein sequence ID" value="AAC45762.1"/>
    <property type="molecule type" value="Genomic_DNA"/>
</dbReference>
<sequence>MVKKKDNFFFLGFRELILTALNFLFTFLFYNFSVDSLFDMPSYVYTGLMVIFFVLGLYFGLLFLRKWIWSHFEGKQYNPSVSFLRGRPPRGAVTDFRKYRGFLWKSAIEIPPRNRGIPLEHGLSLDGVEGPLCPKYDCKTSLVCNRTFFGRFAYSCPRCNFKKKSSYSGRTLERDFEKVMESEIHKEDFKDELRNI</sequence>
<keyword evidence="1" id="KW-0472">Membrane</keyword>
<organism evidence="2">
    <name type="scientific">Marinococcus halophilus</name>
    <dbReference type="NCBI Taxonomy" id="1371"/>
    <lineage>
        <taxon>Bacteria</taxon>
        <taxon>Bacillati</taxon>
        <taxon>Bacillota</taxon>
        <taxon>Bacilli</taxon>
        <taxon>Bacillales</taxon>
        <taxon>Bacillaceae</taxon>
        <taxon>Marinococcus</taxon>
    </lineage>
</organism>
<keyword evidence="2" id="KW-0614">Plasmid</keyword>
<feature type="transmembrane region" description="Helical" evidence="1">
    <location>
        <begin position="42"/>
        <end position="64"/>
    </location>
</feature>
<accession>P71523</accession>
<keyword evidence="1" id="KW-1133">Transmembrane helix</keyword>
<dbReference type="RefSeq" id="WP_010891104.1">
    <property type="nucleotide sequence ID" value="NC_002094.1"/>
</dbReference>
<evidence type="ECO:0000256" key="1">
    <source>
        <dbReference type="SAM" id="Phobius"/>
    </source>
</evidence>